<dbReference type="PANTHER" id="PTHR37799">
    <property type="entry name" value="37S RIBOSOMAL PROTEIN S25, MITOCHONDRIAL"/>
    <property type="match status" value="1"/>
</dbReference>
<keyword evidence="3" id="KW-0689">Ribosomal protein</keyword>
<comment type="subcellular location">
    <subcellularLocation>
        <location evidence="1">Mitochondrion</location>
    </subcellularLocation>
</comment>
<evidence type="ECO:0000256" key="3">
    <source>
        <dbReference type="ARBA" id="ARBA00022980"/>
    </source>
</evidence>
<evidence type="ECO:0000313" key="9">
    <source>
        <dbReference type="EMBL" id="PWN38724.1"/>
    </source>
</evidence>
<feature type="compositionally biased region" description="Polar residues" evidence="8">
    <location>
        <begin position="60"/>
        <end position="70"/>
    </location>
</feature>
<sequence>MPRRLATAVPSTLSRLQQGNMLKSVPRILPVLAEIPPLLLGPRAPSARPTDELSPEQRADTSATTQSVSRALSKSKKKYPSLSPQKIVYLGDKVRKTFFKDHPWELKHPRMLVEGRESRAARDPTVPGQPVDLSLWGNYPTAEDVISCVLLQHKREGISLSAAYHHTLSSFYSLRARAEHSRRSAVAEALAYGATFPIKYGKSEYQAGGAREILRFTLREGREIKSGAGFLNPDIIPAAPGTTTGAGASAAGGQTTERRGNARLDTWTGGTAYLQASRAARDEARRIKETTLSPSSVQSAQEDLDGQGSDDAISTPAMREAAQQIEPQLSSVLETKRAMGEQSVRTADEAAQGISEEAAFSHAVQTPLRASPRGGKED</sequence>
<dbReference type="GeneID" id="37036914"/>
<evidence type="ECO:0000256" key="6">
    <source>
        <dbReference type="ARBA" id="ARBA00035137"/>
    </source>
</evidence>
<dbReference type="InterPro" id="IPR016939">
    <property type="entry name" value="Ribosomal_mS23_fun"/>
</dbReference>
<evidence type="ECO:0000256" key="7">
    <source>
        <dbReference type="ARBA" id="ARBA00035421"/>
    </source>
</evidence>
<dbReference type="GO" id="GO:0003735">
    <property type="term" value="F:structural constituent of ribosome"/>
    <property type="evidence" value="ECO:0007669"/>
    <property type="project" value="InterPro"/>
</dbReference>
<keyword evidence="5" id="KW-0687">Ribonucleoprotein</keyword>
<keyword evidence="4" id="KW-0496">Mitochondrion</keyword>
<feature type="region of interest" description="Disordered" evidence="8">
    <location>
        <begin position="39"/>
        <end position="77"/>
    </location>
</feature>
<feature type="compositionally biased region" description="Polar residues" evidence="8">
    <location>
        <begin position="290"/>
        <end position="301"/>
    </location>
</feature>
<feature type="region of interest" description="Disordered" evidence="8">
    <location>
        <begin position="288"/>
        <end position="378"/>
    </location>
</feature>
<dbReference type="RefSeq" id="XP_025365884.1">
    <property type="nucleotide sequence ID" value="XM_025515044.1"/>
</dbReference>
<dbReference type="InParanoid" id="A0A316VN44"/>
<reference evidence="9 10" key="1">
    <citation type="journal article" date="2018" name="Mol. Biol. Evol.">
        <title>Broad Genomic Sampling Reveals a Smut Pathogenic Ancestry of the Fungal Clade Ustilaginomycotina.</title>
        <authorList>
            <person name="Kijpornyongpan T."/>
            <person name="Mondo S.J."/>
            <person name="Barry K."/>
            <person name="Sandor L."/>
            <person name="Lee J."/>
            <person name="Lipzen A."/>
            <person name="Pangilinan J."/>
            <person name="LaButti K."/>
            <person name="Hainaut M."/>
            <person name="Henrissat B."/>
            <person name="Grigoriev I.V."/>
            <person name="Spatafora J.W."/>
            <person name="Aime M.C."/>
        </authorList>
    </citation>
    <scope>NUCLEOTIDE SEQUENCE [LARGE SCALE GENOMIC DNA]</scope>
    <source>
        <strain evidence="9 10">MCA 4658</strain>
    </source>
</reference>
<name>A0A316VN44_9BASI</name>
<dbReference type="STRING" id="1522189.A0A316VN44"/>
<keyword evidence="10" id="KW-1185">Reference proteome</keyword>
<feature type="region of interest" description="Disordered" evidence="8">
    <location>
        <begin position="239"/>
        <end position="258"/>
    </location>
</feature>
<evidence type="ECO:0000256" key="1">
    <source>
        <dbReference type="ARBA" id="ARBA00004173"/>
    </source>
</evidence>
<dbReference type="AlphaFoldDB" id="A0A316VN44"/>
<accession>A0A316VN44</accession>
<evidence type="ECO:0000256" key="5">
    <source>
        <dbReference type="ARBA" id="ARBA00023274"/>
    </source>
</evidence>
<comment type="similarity">
    <text evidence="2">Belongs to the mitochondrion-specific ribosomal protein mS23 family.</text>
</comment>
<organism evidence="9 10">
    <name type="scientific">Ceraceosorus guamensis</name>
    <dbReference type="NCBI Taxonomy" id="1522189"/>
    <lineage>
        <taxon>Eukaryota</taxon>
        <taxon>Fungi</taxon>
        <taxon>Dikarya</taxon>
        <taxon>Basidiomycota</taxon>
        <taxon>Ustilaginomycotina</taxon>
        <taxon>Exobasidiomycetes</taxon>
        <taxon>Ceraceosorales</taxon>
        <taxon>Ceraceosoraceae</taxon>
        <taxon>Ceraceosorus</taxon>
    </lineage>
</organism>
<dbReference type="Pfam" id="PF13741">
    <property type="entry name" value="MRP-S25"/>
    <property type="match status" value="1"/>
</dbReference>
<evidence type="ECO:0000313" key="10">
    <source>
        <dbReference type="Proteomes" id="UP000245783"/>
    </source>
</evidence>
<evidence type="ECO:0000256" key="4">
    <source>
        <dbReference type="ARBA" id="ARBA00023128"/>
    </source>
</evidence>
<gene>
    <name evidence="9" type="ORF">IE81DRAFT_327207</name>
</gene>
<dbReference type="PANTHER" id="PTHR37799:SF1">
    <property type="entry name" value="SMALL RIBOSOMAL SUBUNIT PROTEIN MS23"/>
    <property type="match status" value="1"/>
</dbReference>
<proteinExistence type="inferred from homology"/>
<evidence type="ECO:0000256" key="8">
    <source>
        <dbReference type="SAM" id="MobiDB-lite"/>
    </source>
</evidence>
<protein>
    <recommendedName>
        <fullName evidence="6">Small ribosomal subunit protein mS23</fullName>
    </recommendedName>
    <alternativeName>
        <fullName evidence="7">37S ribosomal protein S25, mitochondrial</fullName>
    </alternativeName>
</protein>
<dbReference type="OrthoDB" id="5542239at2759"/>
<evidence type="ECO:0000256" key="2">
    <source>
        <dbReference type="ARBA" id="ARBA00009864"/>
    </source>
</evidence>
<feature type="compositionally biased region" description="Basic and acidic residues" evidence="8">
    <location>
        <begin position="49"/>
        <end position="59"/>
    </location>
</feature>
<dbReference type="EMBL" id="KZ819550">
    <property type="protein sequence ID" value="PWN38724.1"/>
    <property type="molecule type" value="Genomic_DNA"/>
</dbReference>
<dbReference type="Proteomes" id="UP000245783">
    <property type="component" value="Unassembled WGS sequence"/>
</dbReference>
<dbReference type="GO" id="GO:0005763">
    <property type="term" value="C:mitochondrial small ribosomal subunit"/>
    <property type="evidence" value="ECO:0007669"/>
    <property type="project" value="InterPro"/>
</dbReference>
<feature type="compositionally biased region" description="Low complexity" evidence="8">
    <location>
        <begin position="239"/>
        <end position="255"/>
    </location>
</feature>